<keyword evidence="3" id="KW-0560">Oxidoreductase</keyword>
<accession>A0A1X2GM17</accession>
<dbReference type="PANTHER" id="PTHR22893:SF93">
    <property type="entry name" value="HYPOTHETICAL OXIDOREDUCTASE (EUROFUNG)"/>
    <property type="match status" value="1"/>
</dbReference>
<proteinExistence type="inferred from homology"/>
<comment type="caution">
    <text evidence="5">The sequence shown here is derived from an EMBL/GenBank/DDBJ whole genome shotgun (WGS) entry which is preliminary data.</text>
</comment>
<dbReference type="SUPFAM" id="SSF51395">
    <property type="entry name" value="FMN-linked oxidoreductases"/>
    <property type="match status" value="1"/>
</dbReference>
<dbReference type="GO" id="GO:0016628">
    <property type="term" value="F:oxidoreductase activity, acting on the CH-CH group of donors, NAD or NADP as acceptor"/>
    <property type="evidence" value="ECO:0007669"/>
    <property type="project" value="UniProtKB-ARBA"/>
</dbReference>
<reference evidence="5 6" key="1">
    <citation type="submission" date="2016-07" db="EMBL/GenBank/DDBJ databases">
        <title>Pervasive Adenine N6-methylation of Active Genes in Fungi.</title>
        <authorList>
            <consortium name="DOE Joint Genome Institute"/>
            <person name="Mondo S.J."/>
            <person name="Dannebaum R.O."/>
            <person name="Kuo R.C."/>
            <person name="Labutti K."/>
            <person name="Haridas S."/>
            <person name="Kuo A."/>
            <person name="Salamov A."/>
            <person name="Ahrendt S.R."/>
            <person name="Lipzen A."/>
            <person name="Sullivan W."/>
            <person name="Andreopoulos W.B."/>
            <person name="Clum A."/>
            <person name="Lindquist E."/>
            <person name="Daum C."/>
            <person name="Ramamoorthy G.K."/>
            <person name="Gryganskyi A."/>
            <person name="Culley D."/>
            <person name="Magnuson J.K."/>
            <person name="James T.Y."/>
            <person name="O'Malley M.A."/>
            <person name="Stajich J.E."/>
            <person name="Spatafora J.W."/>
            <person name="Visel A."/>
            <person name="Grigoriev I.V."/>
        </authorList>
    </citation>
    <scope>NUCLEOTIDE SEQUENCE [LARGE SCALE GENOMIC DNA]</scope>
    <source>
        <strain evidence="5 6">NRRL 3301</strain>
    </source>
</reference>
<feature type="domain" description="NADH:flavin oxidoreductase/NADH oxidase N-terminal" evidence="4">
    <location>
        <begin position="5"/>
        <end position="339"/>
    </location>
</feature>
<dbReference type="InterPro" id="IPR001155">
    <property type="entry name" value="OxRdtase_FMN_N"/>
</dbReference>
<dbReference type="OrthoDB" id="276546at2759"/>
<dbReference type="AlphaFoldDB" id="A0A1X2GM17"/>
<comment type="cofactor">
    <cofactor evidence="1">
        <name>FMN</name>
        <dbReference type="ChEBI" id="CHEBI:58210"/>
    </cofactor>
</comment>
<sequence>MTAALFTPVQVGNMTLQHRVALAPMSRNRASVHGDPTDIMVKYYKQRATKGGLLISEAVSISATAGAYVQTPGLFKDTQVQKWKKVTETVHQQGGYIYCQLWHLGRTSTSALMGSQIVSASDIPIKGVPIQDIGGYTTDVYETPRPLTQPEIKTIVADFAQAAENAMAAGFDGVEIHGANGFLVDQFINSSSNNRTDDYGGSSANRARFALEITDAVVSRIGEEKTAIRLSPYGEFQDMNDDDRVGTFSYVTQQLQNKHPKLAYVHLVEARLDQDRSQTLAPFRAIWQGPMVVAGNYSEDYKEAYAQTEKHANTIIAIGRAFLANPDLVERIRNHWPLNKYDRDTFYAIGTLKGYADYPTYQQTMQA</sequence>
<evidence type="ECO:0000256" key="2">
    <source>
        <dbReference type="ARBA" id="ARBA00005979"/>
    </source>
</evidence>
<dbReference type="FunFam" id="3.20.20.70:FF:000059">
    <property type="entry name" value="N-ethylmaleimide reductase, FMN-linked"/>
    <property type="match status" value="1"/>
</dbReference>
<evidence type="ECO:0000256" key="1">
    <source>
        <dbReference type="ARBA" id="ARBA00001917"/>
    </source>
</evidence>
<dbReference type="InterPro" id="IPR045247">
    <property type="entry name" value="Oye-like"/>
</dbReference>
<comment type="similarity">
    <text evidence="2">Belongs to the NADH:flavin oxidoreductase/NADH oxidase family.</text>
</comment>
<dbReference type="EMBL" id="MCGT01000009">
    <property type="protein sequence ID" value="ORX56910.1"/>
    <property type="molecule type" value="Genomic_DNA"/>
</dbReference>
<dbReference type="CDD" id="cd02933">
    <property type="entry name" value="OYE_like_FMN"/>
    <property type="match status" value="1"/>
</dbReference>
<organism evidence="5 6">
    <name type="scientific">Hesseltinella vesiculosa</name>
    <dbReference type="NCBI Taxonomy" id="101127"/>
    <lineage>
        <taxon>Eukaryota</taxon>
        <taxon>Fungi</taxon>
        <taxon>Fungi incertae sedis</taxon>
        <taxon>Mucoromycota</taxon>
        <taxon>Mucoromycotina</taxon>
        <taxon>Mucoromycetes</taxon>
        <taxon>Mucorales</taxon>
        <taxon>Cunninghamellaceae</taxon>
        <taxon>Hesseltinella</taxon>
    </lineage>
</organism>
<evidence type="ECO:0000313" key="6">
    <source>
        <dbReference type="Proteomes" id="UP000242146"/>
    </source>
</evidence>
<dbReference type="Gene3D" id="3.20.20.70">
    <property type="entry name" value="Aldolase class I"/>
    <property type="match status" value="1"/>
</dbReference>
<evidence type="ECO:0000256" key="3">
    <source>
        <dbReference type="ARBA" id="ARBA00023002"/>
    </source>
</evidence>
<dbReference type="PANTHER" id="PTHR22893">
    <property type="entry name" value="NADH OXIDOREDUCTASE-RELATED"/>
    <property type="match status" value="1"/>
</dbReference>
<dbReference type="Proteomes" id="UP000242146">
    <property type="component" value="Unassembled WGS sequence"/>
</dbReference>
<dbReference type="STRING" id="101127.A0A1X2GM17"/>
<evidence type="ECO:0000259" key="4">
    <source>
        <dbReference type="Pfam" id="PF00724"/>
    </source>
</evidence>
<dbReference type="GO" id="GO:0010181">
    <property type="term" value="F:FMN binding"/>
    <property type="evidence" value="ECO:0007669"/>
    <property type="project" value="InterPro"/>
</dbReference>
<dbReference type="GO" id="GO:0005829">
    <property type="term" value="C:cytosol"/>
    <property type="evidence" value="ECO:0007669"/>
    <property type="project" value="UniProtKB-ARBA"/>
</dbReference>
<keyword evidence="6" id="KW-1185">Reference proteome</keyword>
<dbReference type="InterPro" id="IPR013785">
    <property type="entry name" value="Aldolase_TIM"/>
</dbReference>
<dbReference type="Pfam" id="PF00724">
    <property type="entry name" value="Oxidored_FMN"/>
    <property type="match status" value="1"/>
</dbReference>
<protein>
    <submittedName>
        <fullName evidence="5">FMN-linked oxidoreductase</fullName>
    </submittedName>
</protein>
<name>A0A1X2GM17_9FUNG</name>
<evidence type="ECO:0000313" key="5">
    <source>
        <dbReference type="EMBL" id="ORX56910.1"/>
    </source>
</evidence>
<gene>
    <name evidence="5" type="ORF">DM01DRAFT_1344648</name>
</gene>